<reference evidence="2" key="1">
    <citation type="submission" date="2008-04" db="EMBL/GenBank/DDBJ databases">
        <title>Complete sequence of chromosome of Nostoc punctiforme ATCC 29133.</title>
        <authorList>
            <consortium name="US DOE Joint Genome Institute"/>
            <person name="Copeland A."/>
            <person name="Lucas S."/>
            <person name="Lapidus A."/>
            <person name="Glavina del Rio T."/>
            <person name="Dalin E."/>
            <person name="Tice H."/>
            <person name="Pitluck S."/>
            <person name="Chain P."/>
            <person name="Malfatti S."/>
            <person name="Shin M."/>
            <person name="Vergez L."/>
            <person name="Schmutz J."/>
            <person name="Larimer F."/>
            <person name="Land M."/>
            <person name="Hauser L."/>
            <person name="Kyrpides N."/>
            <person name="Kim E."/>
            <person name="Meeks J.C."/>
            <person name="Elhai J."/>
            <person name="Campbell E.L."/>
            <person name="Thiel T."/>
            <person name="Longmire J."/>
            <person name="Potts M."/>
            <person name="Atlas R."/>
        </authorList>
    </citation>
    <scope>NUCLEOTIDE SEQUENCE [LARGE SCALE GENOMIC DNA]</scope>
    <source>
        <strain evidence="2">ATCC 29133 / PCC 73102</strain>
    </source>
</reference>
<dbReference type="HOGENOM" id="CLU_3101498_0_0_3"/>
<proteinExistence type="predicted"/>
<gene>
    <name evidence="1" type="ordered locus">Npun_F4126</name>
</gene>
<protein>
    <submittedName>
        <fullName evidence="1">Uncharacterized protein</fullName>
    </submittedName>
</protein>
<evidence type="ECO:0000313" key="1">
    <source>
        <dbReference type="EMBL" id="ACC82504.1"/>
    </source>
</evidence>
<dbReference type="KEGG" id="npu:Npun_F4126"/>
<dbReference type="AlphaFoldDB" id="B2J7Q9"/>
<accession>B2J7Q9</accession>
<dbReference type="EnsemblBacteria" id="ACC82504">
    <property type="protein sequence ID" value="ACC82504"/>
    <property type="gene ID" value="Npun_F4126"/>
</dbReference>
<sequence>MKMFLKFNLLLTWATIKSQLHETLLTQLYKLEKPWFWLFQEMDSALCSNHS</sequence>
<name>B2J7Q9_NOSP7</name>
<dbReference type="Proteomes" id="UP000001191">
    <property type="component" value="Chromosome"/>
</dbReference>
<keyword evidence="2" id="KW-1185">Reference proteome</keyword>
<dbReference type="EMBL" id="CP001037">
    <property type="protein sequence ID" value="ACC82504.1"/>
    <property type="molecule type" value="Genomic_DNA"/>
</dbReference>
<evidence type="ECO:0000313" key="2">
    <source>
        <dbReference type="Proteomes" id="UP000001191"/>
    </source>
</evidence>
<organism evidence="1 2">
    <name type="scientific">Nostoc punctiforme (strain ATCC 29133 / PCC 73102)</name>
    <dbReference type="NCBI Taxonomy" id="63737"/>
    <lineage>
        <taxon>Bacteria</taxon>
        <taxon>Bacillati</taxon>
        <taxon>Cyanobacteriota</taxon>
        <taxon>Cyanophyceae</taxon>
        <taxon>Nostocales</taxon>
        <taxon>Nostocaceae</taxon>
        <taxon>Nostoc</taxon>
    </lineage>
</organism>
<reference evidence="1 2" key="2">
    <citation type="journal article" date="2013" name="Plant Physiol.">
        <title>A Nostoc punctiforme Sugar Transporter Necessary to Establish a Cyanobacterium-Plant Symbiosis.</title>
        <authorList>
            <person name="Ekman M."/>
            <person name="Picossi S."/>
            <person name="Campbell E.L."/>
            <person name="Meeks J.C."/>
            <person name="Flores E."/>
        </authorList>
    </citation>
    <scope>NUCLEOTIDE SEQUENCE [LARGE SCALE GENOMIC DNA]</scope>
    <source>
        <strain evidence="2">ATCC 29133 / PCC 73102</strain>
    </source>
</reference>